<dbReference type="PANTHER" id="PTHR43384:SF13">
    <property type="entry name" value="SLR0110 PROTEIN"/>
    <property type="match status" value="1"/>
</dbReference>
<dbReference type="OrthoDB" id="9768734at2"/>
<dbReference type="InterPro" id="IPR027417">
    <property type="entry name" value="P-loop_NTPase"/>
</dbReference>
<dbReference type="eggNOG" id="COG4963">
    <property type="taxonomic scope" value="Bacteria"/>
</dbReference>
<comment type="caution">
    <text evidence="1">Lacks conserved residue(s) required for the propagation of feature annotation.</text>
</comment>
<dbReference type="GO" id="GO:0051782">
    <property type="term" value="P:negative regulation of cell division"/>
    <property type="evidence" value="ECO:0007669"/>
    <property type="project" value="TreeGrafter"/>
</dbReference>
<dbReference type="GO" id="GO:0000160">
    <property type="term" value="P:phosphorelay signal transduction system"/>
    <property type="evidence" value="ECO:0007669"/>
    <property type="project" value="InterPro"/>
</dbReference>
<dbReference type="PANTHER" id="PTHR43384">
    <property type="entry name" value="SEPTUM SITE-DETERMINING PROTEIN MIND HOMOLOG, CHLOROPLASTIC-RELATED"/>
    <property type="match status" value="1"/>
</dbReference>
<gene>
    <name evidence="3" type="ordered locus">DaAHT2_0773</name>
</gene>
<reference evidence="4" key="1">
    <citation type="submission" date="2010-02" db="EMBL/GenBank/DDBJ databases">
        <title>Complete sequence of Desulfurivibrio alkaliphilus AHT2.</title>
        <authorList>
            <consortium name="US DOE Joint Genome Institute"/>
            <person name="Pitluck S."/>
            <person name="Chertkov O."/>
            <person name="Detter J.C."/>
            <person name="Han C."/>
            <person name="Tapia R."/>
            <person name="Larimer F."/>
            <person name="Land M."/>
            <person name="Hauser L."/>
            <person name="Kyrpides N."/>
            <person name="Mikhailova N."/>
            <person name="Sorokin D.Y."/>
            <person name="Muyzer G."/>
            <person name="Woyke T."/>
        </authorList>
    </citation>
    <scope>NUCLEOTIDE SEQUENCE [LARGE SCALE GENOMIC DNA]</scope>
    <source>
        <strain evidence="4">DSM 19089 / UNIQEM U267 / AHT2</strain>
    </source>
</reference>
<dbReference type="Proteomes" id="UP000001508">
    <property type="component" value="Chromosome"/>
</dbReference>
<keyword evidence="4" id="KW-1185">Reference proteome</keyword>
<accession>D6Z1Q2</accession>
<dbReference type="InterPro" id="IPR001789">
    <property type="entry name" value="Sig_transdc_resp-reg_receiver"/>
</dbReference>
<sequence>MQNTDHGNVIAVCNRQEHVQWLIDALDDERDVVLADHDSVERIGLLVDAAKATVIFVQLEEGEIHSHTSLIEGLLALKPGLSVVAISTDVDQTLLLAAMRAGARDYLRVGSDPREVVNLVHHLEETTPARQAATPESSRTYSFISARPYEGVTTLAVHCALAMLTRPPGDGRVLLLDLGLPPGDTQLALGLQPTYSFLDAIRSVRRFDQTLIQTAFIRHDSGLTTLALPEDLKGMAEVTAADVMILLNVLRSYFSRIVVHLGGVEPTDFVRLILAKSDLALLMVEQSLPHCRSSQQLLAKLANHDYPVNSMGMVVDRYSPDVGLSASDISEALELTLFHRLPPSGLVRMQALNSGQSIFELAPRNGYAKAVHEFTDKLIGCSDHRNGLSPRRNWPSWLGRLFG</sequence>
<organism evidence="3 4">
    <name type="scientific">Desulfurivibrio alkaliphilus (strain DSM 19089 / UNIQEM U267 / AHT2)</name>
    <dbReference type="NCBI Taxonomy" id="589865"/>
    <lineage>
        <taxon>Bacteria</taxon>
        <taxon>Pseudomonadati</taxon>
        <taxon>Thermodesulfobacteriota</taxon>
        <taxon>Desulfobulbia</taxon>
        <taxon>Desulfobulbales</taxon>
        <taxon>Desulfobulbaceae</taxon>
        <taxon>Desulfurivibrio</taxon>
    </lineage>
</organism>
<dbReference type="GO" id="GO:0005524">
    <property type="term" value="F:ATP binding"/>
    <property type="evidence" value="ECO:0007669"/>
    <property type="project" value="TreeGrafter"/>
</dbReference>
<feature type="domain" description="Response regulatory" evidence="2">
    <location>
        <begin position="8"/>
        <end position="124"/>
    </location>
</feature>
<dbReference type="Gene3D" id="3.40.50.2300">
    <property type="match status" value="1"/>
</dbReference>
<proteinExistence type="predicted"/>
<evidence type="ECO:0000313" key="4">
    <source>
        <dbReference type="Proteomes" id="UP000001508"/>
    </source>
</evidence>
<dbReference type="InterPro" id="IPR031580">
    <property type="entry name" value="TadZ_N"/>
</dbReference>
<dbReference type="KEGG" id="dak:DaAHT2_0773"/>
<dbReference type="PROSITE" id="PS50110">
    <property type="entry name" value="RESPONSE_REGULATORY"/>
    <property type="match status" value="1"/>
</dbReference>
<name>D6Z1Q2_DESAT</name>
<dbReference type="Pfam" id="PF16968">
    <property type="entry name" value="TadZ_N"/>
    <property type="match status" value="1"/>
</dbReference>
<dbReference type="InterPro" id="IPR050625">
    <property type="entry name" value="ParA/MinD_ATPase"/>
</dbReference>
<dbReference type="EMBL" id="CP001940">
    <property type="protein sequence ID" value="ADH85477.1"/>
    <property type="molecule type" value="Genomic_DNA"/>
</dbReference>
<protein>
    <submittedName>
        <fullName evidence="3">Response regulator receiver protein</fullName>
    </submittedName>
</protein>
<dbReference type="AlphaFoldDB" id="D6Z1Q2"/>
<dbReference type="GO" id="GO:0016887">
    <property type="term" value="F:ATP hydrolysis activity"/>
    <property type="evidence" value="ECO:0007669"/>
    <property type="project" value="TreeGrafter"/>
</dbReference>
<dbReference type="InParanoid" id="D6Z1Q2"/>
<dbReference type="GO" id="GO:0009898">
    <property type="term" value="C:cytoplasmic side of plasma membrane"/>
    <property type="evidence" value="ECO:0007669"/>
    <property type="project" value="TreeGrafter"/>
</dbReference>
<dbReference type="Gene3D" id="3.40.50.300">
    <property type="entry name" value="P-loop containing nucleotide triphosphate hydrolases"/>
    <property type="match status" value="1"/>
</dbReference>
<dbReference type="InterPro" id="IPR011006">
    <property type="entry name" value="CheY-like_superfamily"/>
</dbReference>
<evidence type="ECO:0000313" key="3">
    <source>
        <dbReference type="EMBL" id="ADH85477.1"/>
    </source>
</evidence>
<dbReference type="RefSeq" id="WP_013163007.1">
    <property type="nucleotide sequence ID" value="NC_014216.1"/>
</dbReference>
<dbReference type="SUPFAM" id="SSF52540">
    <property type="entry name" value="P-loop containing nucleoside triphosphate hydrolases"/>
    <property type="match status" value="1"/>
</dbReference>
<dbReference type="GO" id="GO:0005829">
    <property type="term" value="C:cytosol"/>
    <property type="evidence" value="ECO:0007669"/>
    <property type="project" value="TreeGrafter"/>
</dbReference>
<dbReference type="STRING" id="589865.DaAHT2_0773"/>
<evidence type="ECO:0000259" key="2">
    <source>
        <dbReference type="PROSITE" id="PS50110"/>
    </source>
</evidence>
<dbReference type="HOGENOM" id="CLU_043017_0_0_7"/>
<dbReference type="SUPFAM" id="SSF52172">
    <property type="entry name" value="CheY-like"/>
    <property type="match status" value="1"/>
</dbReference>
<evidence type="ECO:0000256" key="1">
    <source>
        <dbReference type="PROSITE-ProRule" id="PRU00169"/>
    </source>
</evidence>